<feature type="transmembrane region" description="Helical" evidence="5">
    <location>
        <begin position="361"/>
        <end position="384"/>
    </location>
</feature>
<evidence type="ECO:0000256" key="3">
    <source>
        <dbReference type="ARBA" id="ARBA00022989"/>
    </source>
</evidence>
<feature type="transmembrane region" description="Helical" evidence="5">
    <location>
        <begin position="258"/>
        <end position="281"/>
    </location>
</feature>
<dbReference type="EMBL" id="MVGC01000175">
    <property type="protein sequence ID" value="RJE22300.1"/>
    <property type="molecule type" value="Genomic_DNA"/>
</dbReference>
<feature type="domain" description="Major facilitator superfamily (MFS) profile" evidence="6">
    <location>
        <begin position="1"/>
        <end position="419"/>
    </location>
</feature>
<keyword evidence="2 5" id="KW-0812">Transmembrane</keyword>
<keyword evidence="3 5" id="KW-1133">Transmembrane helix</keyword>
<dbReference type="InterPro" id="IPR020846">
    <property type="entry name" value="MFS_dom"/>
</dbReference>
<keyword evidence="4 5" id="KW-0472">Membrane</keyword>
<dbReference type="GO" id="GO:0022857">
    <property type="term" value="F:transmembrane transporter activity"/>
    <property type="evidence" value="ECO:0007669"/>
    <property type="project" value="InterPro"/>
</dbReference>
<dbReference type="SUPFAM" id="SSF103473">
    <property type="entry name" value="MFS general substrate transporter"/>
    <property type="match status" value="1"/>
</dbReference>
<feature type="transmembrane region" description="Helical" evidence="5">
    <location>
        <begin position="396"/>
        <end position="418"/>
    </location>
</feature>
<dbReference type="PANTHER" id="PTHR23502">
    <property type="entry name" value="MAJOR FACILITATOR SUPERFAMILY"/>
    <property type="match status" value="1"/>
</dbReference>
<evidence type="ECO:0000313" key="8">
    <source>
        <dbReference type="Proteomes" id="UP000266188"/>
    </source>
</evidence>
<accession>A0A3A2ZID9</accession>
<feature type="transmembrane region" description="Helical" evidence="5">
    <location>
        <begin position="302"/>
        <end position="323"/>
    </location>
</feature>
<dbReference type="PANTHER" id="PTHR23502:SF50">
    <property type="entry name" value="TRANSPORTER, PUTATIVE (AFU_ORTHOLOGUE AFUA_5G00430)-RELATED"/>
    <property type="match status" value="1"/>
</dbReference>
<dbReference type="Pfam" id="PF07690">
    <property type="entry name" value="MFS_1"/>
    <property type="match status" value="1"/>
</dbReference>
<dbReference type="STRING" id="2070753.A0A3A2ZID9"/>
<gene>
    <name evidence="7" type="ORF">PHISCL_05344</name>
</gene>
<evidence type="ECO:0000256" key="5">
    <source>
        <dbReference type="SAM" id="Phobius"/>
    </source>
</evidence>
<dbReference type="AlphaFoldDB" id="A0A3A2ZID9"/>
<dbReference type="InterPro" id="IPR036259">
    <property type="entry name" value="MFS_trans_sf"/>
</dbReference>
<reference evidence="8" key="1">
    <citation type="submission" date="2017-02" db="EMBL/GenBank/DDBJ databases">
        <authorList>
            <person name="Tafer H."/>
            <person name="Lopandic K."/>
        </authorList>
    </citation>
    <scope>NUCLEOTIDE SEQUENCE [LARGE SCALE GENOMIC DNA]</scope>
    <source>
        <strain evidence="8">CBS 366.77</strain>
    </source>
</reference>
<feature type="transmembrane region" description="Helical" evidence="5">
    <location>
        <begin position="100"/>
        <end position="120"/>
    </location>
</feature>
<dbReference type="PROSITE" id="PS50850">
    <property type="entry name" value="MFS"/>
    <property type="match status" value="1"/>
</dbReference>
<evidence type="ECO:0000256" key="4">
    <source>
        <dbReference type="ARBA" id="ARBA00023136"/>
    </source>
</evidence>
<feature type="transmembrane region" description="Helical" evidence="5">
    <location>
        <begin position="212"/>
        <end position="238"/>
    </location>
</feature>
<evidence type="ECO:0000256" key="2">
    <source>
        <dbReference type="ARBA" id="ARBA00022692"/>
    </source>
</evidence>
<comment type="caution">
    <text evidence="7">The sequence shown here is derived from an EMBL/GenBank/DDBJ whole genome shotgun (WGS) entry which is preliminary data.</text>
</comment>
<feature type="transmembrane region" description="Helical" evidence="5">
    <location>
        <begin position="73"/>
        <end position="94"/>
    </location>
</feature>
<dbReference type="OrthoDB" id="5215911at2759"/>
<keyword evidence="8" id="KW-1185">Reference proteome</keyword>
<organism evidence="7 8">
    <name type="scientific">Aspergillus sclerotialis</name>
    <dbReference type="NCBI Taxonomy" id="2070753"/>
    <lineage>
        <taxon>Eukaryota</taxon>
        <taxon>Fungi</taxon>
        <taxon>Dikarya</taxon>
        <taxon>Ascomycota</taxon>
        <taxon>Pezizomycotina</taxon>
        <taxon>Eurotiomycetes</taxon>
        <taxon>Eurotiomycetidae</taxon>
        <taxon>Eurotiales</taxon>
        <taxon>Aspergillaceae</taxon>
        <taxon>Aspergillus</taxon>
        <taxon>Aspergillus subgen. Polypaecilum</taxon>
    </lineage>
</organism>
<dbReference type="Gene3D" id="1.20.1250.20">
    <property type="entry name" value="MFS general substrate transporter like domains"/>
    <property type="match status" value="1"/>
</dbReference>
<comment type="subcellular location">
    <subcellularLocation>
        <location evidence="1">Membrane</location>
        <topology evidence="1">Multi-pass membrane protein</topology>
    </subcellularLocation>
</comment>
<dbReference type="InterPro" id="IPR011701">
    <property type="entry name" value="MFS"/>
</dbReference>
<evidence type="ECO:0000259" key="6">
    <source>
        <dbReference type="PROSITE" id="PS50850"/>
    </source>
</evidence>
<evidence type="ECO:0000313" key="7">
    <source>
        <dbReference type="EMBL" id="RJE22300.1"/>
    </source>
</evidence>
<dbReference type="GO" id="GO:0005886">
    <property type="term" value="C:plasma membrane"/>
    <property type="evidence" value="ECO:0007669"/>
    <property type="project" value="TreeGrafter"/>
</dbReference>
<protein>
    <submittedName>
        <fullName evidence="7">Major Facilitator Superfamily</fullName>
    </submittedName>
</protein>
<evidence type="ECO:0000256" key="1">
    <source>
        <dbReference type="ARBA" id="ARBA00004141"/>
    </source>
</evidence>
<dbReference type="Proteomes" id="UP000266188">
    <property type="component" value="Unassembled WGS sequence"/>
</dbReference>
<proteinExistence type="predicted"/>
<sequence>MPFALKFGRRPIYILSTALQLGVSVWAAKIQTVADLMLINAFNCFLGSLAEAIVQMTIADLFFVQQRGVTTSIYVWVVVIAISLAPVAAGYITLDQGWRWVWIWVAILLGICLVLFFFFYEETKYIRQIEGRPPTSIIDSNNAYTRPSKRNLIDQSEKKELDDLSVKNGLTHSQSARQPIQPTRKTYIQRLKLWSSSPGSFKALMYHTTQPFFMMLTMPAVAYTALMYGITTACYQITVTVISSYMVRPPYNFTSAEIGLISGIPGFIGTTLSAPICGFLSDRIILWLAKKNRGVYEPEMRLWLMIAFGLFIPTGLLIFGYGLGQGKPWPMIAVGAGIYTFGMTPASSVVLAYATDAYTNIIADAMVGVVFARNVLATIFIFALTPWIDSVGIANVFLTLALIAALFVLLSIVLLIYGKRLRAHTTARYETWSGRQFDTRH</sequence>
<feature type="transmembrane region" description="Helical" evidence="5">
    <location>
        <begin position="329"/>
        <end position="354"/>
    </location>
</feature>
<name>A0A3A2ZID9_9EURO</name>